<comment type="caution">
    <text evidence="4">The sequence shown here is derived from an EMBL/GenBank/DDBJ whole genome shotgun (WGS) entry which is preliminary data.</text>
</comment>
<dbReference type="Pfam" id="PF13175">
    <property type="entry name" value="AAA_15"/>
    <property type="match status" value="1"/>
</dbReference>
<reference evidence="4" key="1">
    <citation type="journal article" date="2014" name="Int. J. Syst. Evol. Microbiol.">
        <title>Complete genome sequence of Corynebacterium casei LMG S-19264T (=DSM 44701T), isolated from a smear-ripened cheese.</title>
        <authorList>
            <consortium name="US DOE Joint Genome Institute (JGI-PGF)"/>
            <person name="Walter F."/>
            <person name="Albersmeier A."/>
            <person name="Kalinowski J."/>
            <person name="Ruckert C."/>
        </authorList>
    </citation>
    <scope>NUCLEOTIDE SEQUENCE</scope>
    <source>
        <strain evidence="4">CGMCC 1.15880</strain>
    </source>
</reference>
<dbReference type="InterPro" id="IPR027417">
    <property type="entry name" value="P-loop_NTPase"/>
</dbReference>
<sequence>MYLSNIKIRNFRLFSSIKLKLNPRLNVIAGENNSGKTALIDAIRLALDTNSAEWNRVKEDDFNSPSNEFSIELEFDGITVEQASIFVEHLTHKKTNGEERSSVLHMKLSAKLTNNLRRGTRFIQTEFRSGLDGSGPQIEREIRDYLSATYLKPLRDAEQELSSGRSSRLAQILASKVELRPDTDDFKALLEVFIQASSSFKKNSSITKNQTDIAELVKKLSFKNTPFNPSIQMTGDKPFSEMNETEKTRSFSDILERLNLVLDTDTPRQGLGYNNILFMATELLLLKQEEGQFPLLLIEEPEAHLHPQLQMKFLQYLKNWQSEGDKQGPQIFLTTHSPNLASKAPLESVIIMNEGRAFPLRKGETLLDEDDYVFLEKFLDVTKANLFFARGILIVEGDAEAILLPTIAELLGRNLEDYGVSIVNVGSTAFARFAKIFLRKNIDDGSPVMPIKVAVLRDLDLWPASAEETDGNPHGFKERKKPNKNGRGGNLAYWLDPTKADQVPSKIETLQKGIHEQNVRVQVSDEWTFEYCLIKSGLHSEIATSLNCKLADLPEDPEERAVALYKEIESSSKKTELAYSLSSELTRNYSKQGGAGRLRSRLPKYILEAIDHVTEEHSDTNVPPEASVASAVMACAAAAAEDGSDVYSVSEDHNG</sequence>
<protein>
    <recommendedName>
        <fullName evidence="6">ATP-dependent endonuclease</fullName>
    </recommendedName>
</protein>
<dbReference type="PANTHER" id="PTHR43581">
    <property type="entry name" value="ATP/GTP PHOSPHATASE"/>
    <property type="match status" value="1"/>
</dbReference>
<dbReference type="Pfam" id="PF20469">
    <property type="entry name" value="OLD-like_TOPRIM"/>
    <property type="match status" value="1"/>
</dbReference>
<dbReference type="SUPFAM" id="SSF52540">
    <property type="entry name" value="P-loop containing nucleoside triphosphate hydrolases"/>
    <property type="match status" value="1"/>
</dbReference>
<dbReference type="RefSeq" id="WP_188675975.1">
    <property type="nucleotide sequence ID" value="NZ_BMKA01000003.1"/>
</dbReference>
<evidence type="ECO:0000313" key="5">
    <source>
        <dbReference type="Proteomes" id="UP000628017"/>
    </source>
</evidence>
<dbReference type="Gene3D" id="3.40.50.300">
    <property type="entry name" value="P-loop containing nucleotide triphosphate hydrolases"/>
    <property type="match status" value="1"/>
</dbReference>
<keyword evidence="5" id="KW-1185">Reference proteome</keyword>
<evidence type="ECO:0000259" key="2">
    <source>
        <dbReference type="Pfam" id="PF13175"/>
    </source>
</evidence>
<dbReference type="Proteomes" id="UP000628017">
    <property type="component" value="Unassembled WGS sequence"/>
</dbReference>
<accession>A0A916VR07</accession>
<dbReference type="InterPro" id="IPR051396">
    <property type="entry name" value="Bact_Antivir_Def_Nuclease"/>
</dbReference>
<dbReference type="InterPro" id="IPR034139">
    <property type="entry name" value="TOPRIM_OLD"/>
</dbReference>
<dbReference type="PANTHER" id="PTHR43581:SF4">
    <property type="entry name" value="ATP_GTP PHOSPHATASE"/>
    <property type="match status" value="1"/>
</dbReference>
<reference evidence="4" key="2">
    <citation type="submission" date="2020-09" db="EMBL/GenBank/DDBJ databases">
        <authorList>
            <person name="Sun Q."/>
            <person name="Zhou Y."/>
        </authorList>
    </citation>
    <scope>NUCLEOTIDE SEQUENCE</scope>
    <source>
        <strain evidence="4">CGMCC 1.15880</strain>
    </source>
</reference>
<organism evidence="4 5">
    <name type="scientific">Neptunicoccus cionae</name>
    <dbReference type="NCBI Taxonomy" id="2035344"/>
    <lineage>
        <taxon>Bacteria</taxon>
        <taxon>Pseudomonadati</taxon>
        <taxon>Pseudomonadota</taxon>
        <taxon>Alphaproteobacteria</taxon>
        <taxon>Rhodobacterales</taxon>
        <taxon>Paracoccaceae</taxon>
        <taxon>Neptunicoccus</taxon>
    </lineage>
</organism>
<feature type="domain" description="OLD protein-like TOPRIM" evidence="3">
    <location>
        <begin position="387"/>
        <end position="460"/>
    </location>
</feature>
<proteinExistence type="predicted"/>
<evidence type="ECO:0008006" key="6">
    <source>
        <dbReference type="Google" id="ProtNLM"/>
    </source>
</evidence>
<feature type="domain" description="Endonuclease GajA/Old nuclease/RecF-like AAA" evidence="2">
    <location>
        <begin position="1"/>
        <end position="341"/>
    </location>
</feature>
<evidence type="ECO:0000259" key="3">
    <source>
        <dbReference type="Pfam" id="PF20469"/>
    </source>
</evidence>
<gene>
    <name evidence="4" type="ORF">GCM10011498_25880</name>
</gene>
<name>A0A916VR07_9RHOB</name>
<dbReference type="CDD" id="cd01026">
    <property type="entry name" value="TOPRIM_OLD"/>
    <property type="match status" value="1"/>
</dbReference>
<dbReference type="AlphaFoldDB" id="A0A916VR07"/>
<evidence type="ECO:0000313" key="4">
    <source>
        <dbReference type="EMBL" id="GGA23796.1"/>
    </source>
</evidence>
<dbReference type="InterPro" id="IPR041685">
    <property type="entry name" value="AAA_GajA/Old/RecF-like"/>
</dbReference>
<dbReference type="EMBL" id="BMKA01000003">
    <property type="protein sequence ID" value="GGA23796.1"/>
    <property type="molecule type" value="Genomic_DNA"/>
</dbReference>
<evidence type="ECO:0000256" key="1">
    <source>
        <dbReference type="SAM" id="MobiDB-lite"/>
    </source>
</evidence>
<feature type="region of interest" description="Disordered" evidence="1">
    <location>
        <begin position="467"/>
        <end position="488"/>
    </location>
</feature>